<protein>
    <recommendedName>
        <fullName evidence="3">FHF complex subunit HOOK-interacting protein C-terminal domain-containing protein</fullName>
    </recommendedName>
</protein>
<feature type="domain" description="FHF complex subunit HOOK-interacting protein C-terminal" evidence="3">
    <location>
        <begin position="818"/>
        <end position="922"/>
    </location>
</feature>
<feature type="region of interest" description="Disordered" evidence="2">
    <location>
        <begin position="13"/>
        <end position="46"/>
    </location>
</feature>
<feature type="compositionally biased region" description="Polar residues" evidence="2">
    <location>
        <begin position="1184"/>
        <end position="1193"/>
    </location>
</feature>
<dbReference type="STRING" id="1569628.A0A316UYH4"/>
<feature type="compositionally biased region" description="Acidic residues" evidence="2">
    <location>
        <begin position="185"/>
        <end position="195"/>
    </location>
</feature>
<evidence type="ECO:0000256" key="2">
    <source>
        <dbReference type="SAM" id="MobiDB-lite"/>
    </source>
</evidence>
<keyword evidence="5" id="KW-1185">Reference proteome</keyword>
<sequence>MFLARLVNSGAARLKEERQRLTASASPSSRSASSSSAASKSRPQGGDPLLTFIDDYNVLNSHLKSPDQAAIHHGISRTDIPQRLESMAAALVSEAIGSGHEAIDGMGMCMEYMQKKEVLATIVQAAIKNRPQGVIVEAVKFFQTLVANLDARFLSQQAVNKPLVRLIRNCVDDDDVDSAWGNDADGFEDDDDEGDIGGSSQRHRLKEPEATQLNEALVGLMAFIASKLYTAPELLHIFFHNRDKDPRLTTRRSSVTSIASASSDGTQRPASPAESTTSSTATVRATGATSRSSEDPASGPHTEKLAERPKASYDFPLFIYLLRFVHSEGQTGALARAGLSVIVKMAFETKTLDASSSLFSFSTRPPGRRVRFSQDADENASAALDLAEYVLGSDFVDVIGASLGAVYGLLPSKLAVITSQAPGEASGGDGGMSLGVDSAVNLEDELARLARLNIEVSSSPNVVERTQLFADIFDFLQHDVLATAARTASTSVSSDPAQDSKSKLANELVDRLAESVRLSLLNNILLPSMIESGDRDGSATAVMSYMEVLLCILDDASPLADTVVSWLVRNEDDDEGGAKEDTSHSSTGITKAPRRRKSTALTLLERGRQQSNDSRFFDPFLHYTVKNLILDHLSPTTSHGTVAAALGLASSFLARHGRFAPHGLIEVSREEAATCFPGGLGALYANAEEGEKPEEDEEEAFVYPGANKAPERRVLDPLSPTSPGLSLQQHLRELELYHSLISALEDTSTSTSSATSYAHSTGYEKYLEDAQNALLSDSAYRWGCSPRASGLTDPHSGGTRAPPAAPFTPYTHRLDPEDTVLRAILSRLRRFFEQPPEVNVSLTALISTICICPYRNLEGFLTFHVEQGDTNTARPSPAGRSEQGSGGPILLLLLRSLVVHVQTYRSQVPGFDAALEERRRGLLYVENLSDALAGATDEAEGTLGEVMAAEGADALSIGSAGPMGREGMDRLWSGSTGLAWPGFEAVVRQGSAAWQTVNGTGTSGRKSKGQDGPDAKVVDARELKLPPRPSDGGENESGDTATSTAPSQRQTNQAKGVKSATAASTSAAIPAAGSGLLSNSTMNRLFGRGARTPAHSDQHPAQVTSTSNKVEGRQPDGDVMASTPFADHYAQTAAVSLEPLFLEMPPSPWSGRKTTLNGNGKAGGEKKRTRFQIAGDEDDEDGSLDQSFDSSASRDAYYPGIDDDETEEARRARPRVTLSHLLDNVVLLEEFLKMLAAVLQVRRSMGVDRVIL</sequence>
<feature type="compositionally biased region" description="Basic and acidic residues" evidence="2">
    <location>
        <begin position="1008"/>
        <end position="1025"/>
    </location>
</feature>
<dbReference type="Pfam" id="PF19314">
    <property type="entry name" value="DUF5917"/>
    <property type="match status" value="1"/>
</dbReference>
<name>A0A316UYH4_9BASI</name>
<evidence type="ECO:0000313" key="5">
    <source>
        <dbReference type="Proteomes" id="UP000245884"/>
    </source>
</evidence>
<reference evidence="4 5" key="1">
    <citation type="journal article" date="2018" name="Mol. Biol. Evol.">
        <title>Broad Genomic Sampling Reveals a Smut Pathogenic Ancestry of the Fungal Clade Ustilaginomycotina.</title>
        <authorList>
            <person name="Kijpornyongpan T."/>
            <person name="Mondo S.J."/>
            <person name="Barry K."/>
            <person name="Sandor L."/>
            <person name="Lee J."/>
            <person name="Lipzen A."/>
            <person name="Pangilinan J."/>
            <person name="LaButti K."/>
            <person name="Hainaut M."/>
            <person name="Henrissat B."/>
            <person name="Grigoriev I.V."/>
            <person name="Spatafora J.W."/>
            <person name="Aime M.C."/>
        </authorList>
    </citation>
    <scope>NUCLEOTIDE SEQUENCE [LARGE SCALE GENOMIC DNA]</scope>
    <source>
        <strain evidence="4 5">MCA 5214</strain>
    </source>
</reference>
<dbReference type="Proteomes" id="UP000245884">
    <property type="component" value="Unassembled WGS sequence"/>
</dbReference>
<dbReference type="OrthoDB" id="5350595at2759"/>
<feature type="compositionally biased region" description="Low complexity" evidence="2">
    <location>
        <begin position="251"/>
        <end position="263"/>
    </location>
</feature>
<feature type="region of interest" description="Disordered" evidence="2">
    <location>
        <begin position="181"/>
        <end position="208"/>
    </location>
</feature>
<organism evidence="4 5">
    <name type="scientific">Jaminaea rosea</name>
    <dbReference type="NCBI Taxonomy" id="1569628"/>
    <lineage>
        <taxon>Eukaryota</taxon>
        <taxon>Fungi</taxon>
        <taxon>Dikarya</taxon>
        <taxon>Basidiomycota</taxon>
        <taxon>Ustilaginomycotina</taxon>
        <taxon>Exobasidiomycetes</taxon>
        <taxon>Microstromatales</taxon>
        <taxon>Microstromatales incertae sedis</taxon>
        <taxon>Jaminaea</taxon>
    </lineage>
</organism>
<dbReference type="InterPro" id="IPR019384">
    <property type="entry name" value="FHIP"/>
</dbReference>
<feature type="compositionally biased region" description="Polar residues" evidence="2">
    <location>
        <begin position="1099"/>
        <end position="1109"/>
    </location>
</feature>
<feature type="region of interest" description="Disordered" evidence="2">
    <location>
        <begin position="573"/>
        <end position="596"/>
    </location>
</feature>
<feature type="region of interest" description="Disordered" evidence="2">
    <location>
        <begin position="1086"/>
        <end position="1119"/>
    </location>
</feature>
<feature type="compositionally biased region" description="Polar residues" evidence="2">
    <location>
        <begin position="1038"/>
        <end position="1054"/>
    </location>
</feature>
<dbReference type="EMBL" id="KZ819662">
    <property type="protein sequence ID" value="PWN30350.1"/>
    <property type="molecule type" value="Genomic_DNA"/>
</dbReference>
<proteinExistence type="inferred from homology"/>
<accession>A0A316UYH4</accession>
<dbReference type="Pfam" id="PF10257">
    <property type="entry name" value="RAI16-like"/>
    <property type="match status" value="1"/>
</dbReference>
<dbReference type="GeneID" id="37026850"/>
<feature type="region of interest" description="Disordered" evidence="2">
    <location>
        <begin position="996"/>
        <end position="1059"/>
    </location>
</feature>
<feature type="region of interest" description="Disordered" evidence="2">
    <location>
        <begin position="249"/>
        <end position="306"/>
    </location>
</feature>
<gene>
    <name evidence="4" type="ORF">BDZ90DRAFT_229372</name>
</gene>
<evidence type="ECO:0000313" key="4">
    <source>
        <dbReference type="EMBL" id="PWN30350.1"/>
    </source>
</evidence>
<dbReference type="PANTHER" id="PTHR21705">
    <property type="entry name" value="RAI16 PROTEIN-RELATED"/>
    <property type="match status" value="1"/>
</dbReference>
<dbReference type="InterPro" id="IPR045669">
    <property type="entry name" value="FHIP_C"/>
</dbReference>
<feature type="compositionally biased region" description="Low complexity" evidence="2">
    <location>
        <begin position="23"/>
        <end position="43"/>
    </location>
</feature>
<comment type="similarity">
    <text evidence="1">Belongs to the FHIP family.</text>
</comment>
<feature type="region of interest" description="Disordered" evidence="2">
    <location>
        <begin position="1148"/>
        <end position="1211"/>
    </location>
</feature>
<feature type="compositionally biased region" description="Low complexity" evidence="2">
    <location>
        <begin position="270"/>
        <end position="291"/>
    </location>
</feature>
<dbReference type="RefSeq" id="XP_025364962.1">
    <property type="nucleotide sequence ID" value="XM_025505027.1"/>
</dbReference>
<dbReference type="PANTHER" id="PTHR21705:SF11">
    <property type="entry name" value="FHIP FAMILY PROTEIN CG3558"/>
    <property type="match status" value="1"/>
</dbReference>
<evidence type="ECO:0000256" key="1">
    <source>
        <dbReference type="ARBA" id="ARBA00024336"/>
    </source>
</evidence>
<dbReference type="AlphaFoldDB" id="A0A316UYH4"/>
<evidence type="ECO:0000259" key="3">
    <source>
        <dbReference type="Pfam" id="PF19314"/>
    </source>
</evidence>